<proteinExistence type="predicted"/>
<sequence length="44" mass="4753">MLARYCALVLFAASLALAGCSGNYKFNDDEYRPLGDPQASIRGN</sequence>
<dbReference type="EMBL" id="JYHV01000002">
    <property type="protein sequence ID" value="KJH85151.1"/>
    <property type="molecule type" value="Genomic_DNA"/>
</dbReference>
<reference evidence="2 3" key="1">
    <citation type="submission" date="2015-02" db="EMBL/GenBank/DDBJ databases">
        <title>Draft genome sequence of Pseudomonas stutzeri NT0128 isolated from wheat (Triticum turgidum) rhizosphere.</title>
        <authorList>
            <person name="Tovi N."/>
            <person name="Frenk S."/>
            <person name="Hadar Y."/>
            <person name="Minz D."/>
        </authorList>
    </citation>
    <scope>NUCLEOTIDE SEQUENCE [LARGE SCALE GENOMIC DNA]</scope>
    <source>
        <strain evidence="2 3">NT0128</strain>
    </source>
</reference>
<dbReference type="PROSITE" id="PS51257">
    <property type="entry name" value="PROKAR_LIPOPROTEIN"/>
    <property type="match status" value="1"/>
</dbReference>
<dbReference type="RefSeq" id="WP_045160052.1">
    <property type="nucleotide sequence ID" value="NZ_JYHV01000002.1"/>
</dbReference>
<feature type="chain" id="PRO_5002338817" evidence="1">
    <location>
        <begin position="19"/>
        <end position="44"/>
    </location>
</feature>
<dbReference type="Proteomes" id="UP000032487">
    <property type="component" value="Unassembled WGS sequence"/>
</dbReference>
<protein>
    <submittedName>
        <fullName evidence="2">Type VI secretion protein</fullName>
    </submittedName>
</protein>
<evidence type="ECO:0000256" key="1">
    <source>
        <dbReference type="SAM" id="SignalP"/>
    </source>
</evidence>
<name>A0A0D9B0M2_STUST</name>
<comment type="caution">
    <text evidence="2">The sequence shown here is derived from an EMBL/GenBank/DDBJ whole genome shotgun (WGS) entry which is preliminary data.</text>
</comment>
<keyword evidence="1" id="KW-0732">Signal</keyword>
<feature type="signal peptide" evidence="1">
    <location>
        <begin position="1"/>
        <end position="18"/>
    </location>
</feature>
<dbReference type="PATRIC" id="fig|316.101.peg.3420"/>
<gene>
    <name evidence="2" type="ORF">UF78_00465</name>
</gene>
<evidence type="ECO:0000313" key="3">
    <source>
        <dbReference type="Proteomes" id="UP000032487"/>
    </source>
</evidence>
<organism evidence="2 3">
    <name type="scientific">Stutzerimonas stutzeri</name>
    <name type="common">Pseudomonas stutzeri</name>
    <dbReference type="NCBI Taxonomy" id="316"/>
    <lineage>
        <taxon>Bacteria</taxon>
        <taxon>Pseudomonadati</taxon>
        <taxon>Pseudomonadota</taxon>
        <taxon>Gammaproteobacteria</taxon>
        <taxon>Pseudomonadales</taxon>
        <taxon>Pseudomonadaceae</taxon>
        <taxon>Stutzerimonas</taxon>
    </lineage>
</organism>
<dbReference type="AlphaFoldDB" id="A0A0D9B0M2"/>
<evidence type="ECO:0000313" key="2">
    <source>
        <dbReference type="EMBL" id="KJH85151.1"/>
    </source>
</evidence>
<accession>A0A0D9B0M2</accession>